<reference evidence="15" key="1">
    <citation type="submission" date="2022-11" db="UniProtKB">
        <authorList>
            <consortium name="EnsemblMetazoa"/>
        </authorList>
    </citation>
    <scope>IDENTIFICATION</scope>
</reference>
<feature type="region of interest" description="Disordered" evidence="11">
    <location>
        <begin position="354"/>
        <end position="377"/>
    </location>
</feature>
<proteinExistence type="predicted"/>
<dbReference type="Pfam" id="PF00168">
    <property type="entry name" value="C2"/>
    <property type="match status" value="1"/>
</dbReference>
<dbReference type="Gene3D" id="2.20.70.10">
    <property type="match status" value="2"/>
</dbReference>
<dbReference type="Pfam" id="PF00397">
    <property type="entry name" value="WW"/>
    <property type="match status" value="3"/>
</dbReference>
<dbReference type="PROSITE" id="PS50004">
    <property type="entry name" value="C2"/>
    <property type="match status" value="1"/>
</dbReference>
<dbReference type="InterPro" id="IPR000008">
    <property type="entry name" value="C2_dom"/>
</dbReference>
<evidence type="ECO:0000256" key="11">
    <source>
        <dbReference type="SAM" id="MobiDB-lite"/>
    </source>
</evidence>
<dbReference type="GO" id="GO:0048814">
    <property type="term" value="P:regulation of dendrite morphogenesis"/>
    <property type="evidence" value="ECO:0007669"/>
    <property type="project" value="TreeGrafter"/>
</dbReference>
<dbReference type="InterPro" id="IPR000569">
    <property type="entry name" value="HECT_dom"/>
</dbReference>
<keyword evidence="5 8" id="KW-0808">Transferase</keyword>
<dbReference type="PANTHER" id="PTHR11254:SF440">
    <property type="entry name" value="E3 UBIQUITIN-PROTEIN LIGASE NEDD-4"/>
    <property type="match status" value="1"/>
</dbReference>
<feature type="domain" description="C2" evidence="12">
    <location>
        <begin position="4"/>
        <end position="125"/>
    </location>
</feature>
<evidence type="ECO:0000256" key="1">
    <source>
        <dbReference type="ARBA" id="ARBA00000885"/>
    </source>
</evidence>
<dbReference type="CDD" id="cd04033">
    <property type="entry name" value="C2_NEDD4_NEDD4L"/>
    <property type="match status" value="1"/>
</dbReference>
<comment type="subcellular location">
    <subcellularLocation>
        <location evidence="2">Cytoplasm</location>
    </subcellularLocation>
</comment>
<feature type="active site" description="Glycyl thioester intermediate" evidence="9 10">
    <location>
        <position position="768"/>
    </location>
</feature>
<dbReference type="GO" id="GO:0061630">
    <property type="term" value="F:ubiquitin protein ligase activity"/>
    <property type="evidence" value="ECO:0007669"/>
    <property type="project" value="UniProtKB-EC"/>
</dbReference>
<sequence>MATVLGLPDISGEVPGTTRVLKVRVLQGVSLAKKDIFGASDPYVKIRQFRGNVEEGEIACVQTKTIKRTLNPKWFEEFLFRVNPRDNCLLFEVFDENRLTRDDFLGMVAIPLANIPTEHERTWNHHKDYLLRQRSPRSRVRGFLRMTIAYLRDESSPDTEPRREEEADWEIVDADNEVESNTSGEQTDQEESSRPRLPNGWEERVDANGRIYYVDHASRRTQWDIPTVVTAGPPAGMPSNVQDEMRAIYRARRQISAEDTLDAEEDVAEPPGPPPSPAQPTPQMIRVQPAQPTQPMQPTQPAQRTVPTQQQQAQPSQVNQPFAAPANDPLGPLPAGWQMQRSANGRIFYINHNTRSTSWDDPRKTQRQPVDDLGPLPSAWEQRVHADGRTFFIDHNTHSTQWEDPRLQNPSIAGPAVPYSRDYKRKYDYFKSRLKKPSNVPNRFELKCSRASIMEDSYRNIVSVKNPELLKSRLWIEFVGETGLDYGGVAREWFFLLSREMFNPYYGLFEYSAMDNYTLQINPDSGVCNEQHISYFKFIGRVAGMAVYHGKLLDAFFIRPFYKMMLSRHITLADMESVDTEYYNSLLWIKENDPSDLELTFSVDEESFGQTKTTELKPNGDEIPVTNLNKREYTQLVIQWRFVNRVRKQMSAFMEGFLDLVPLDLLKIFDENELELLLSGLGDINVNDWRTNTAYRGGYHPNHIVIQWLWKAILSFDTEMRSRLLQFVTGTSRVPMNGFAHLYGSNGPQLFTIEKWGKPESLPRAHTCFNRLDLPPYESYYTLKEKLRTAVENAEGFEGVD</sequence>
<dbReference type="PIRSF" id="PIRSF001569">
    <property type="entry name" value="E3_ub_ligase_SMURF1"/>
    <property type="match status" value="1"/>
</dbReference>
<dbReference type="PROSITE" id="PS50237">
    <property type="entry name" value="HECT"/>
    <property type="match status" value="1"/>
</dbReference>
<evidence type="ECO:0000256" key="5">
    <source>
        <dbReference type="ARBA" id="ARBA00022679"/>
    </source>
</evidence>
<dbReference type="FunFam" id="2.20.70.10:FF:000017">
    <property type="entry name" value="E3 ubiquitin-protein ligase"/>
    <property type="match status" value="2"/>
</dbReference>
<dbReference type="Gene3D" id="2.60.40.150">
    <property type="entry name" value="C2 domain"/>
    <property type="match status" value="1"/>
</dbReference>
<feature type="domain" description="WW" evidence="13">
    <location>
        <begin position="195"/>
        <end position="228"/>
    </location>
</feature>
<dbReference type="EnsemblMetazoa" id="XM_038216421.1">
    <property type="protein sequence ID" value="XP_038072349.1"/>
    <property type="gene ID" value="LOC119740930"/>
</dbReference>
<dbReference type="InterPro" id="IPR001202">
    <property type="entry name" value="WW_dom"/>
</dbReference>
<dbReference type="AlphaFoldDB" id="A0A914B8P1"/>
<dbReference type="SUPFAM" id="SSF49562">
    <property type="entry name" value="C2 domain (Calcium/lipid-binding domain, CaLB)"/>
    <property type="match status" value="1"/>
</dbReference>
<dbReference type="GO" id="GO:0006511">
    <property type="term" value="P:ubiquitin-dependent protein catabolic process"/>
    <property type="evidence" value="ECO:0007669"/>
    <property type="project" value="InterPro"/>
</dbReference>
<evidence type="ECO:0000256" key="3">
    <source>
        <dbReference type="ARBA" id="ARBA00004906"/>
    </source>
</evidence>
<evidence type="ECO:0000256" key="7">
    <source>
        <dbReference type="ARBA" id="ARBA00022786"/>
    </source>
</evidence>
<dbReference type="GO" id="GO:0019871">
    <property type="term" value="F:sodium channel inhibitor activity"/>
    <property type="evidence" value="ECO:0007669"/>
    <property type="project" value="TreeGrafter"/>
</dbReference>
<dbReference type="GO" id="GO:0005737">
    <property type="term" value="C:cytoplasm"/>
    <property type="evidence" value="ECO:0007669"/>
    <property type="project" value="UniProtKB-SubCell"/>
</dbReference>
<dbReference type="FunFam" id="3.30.2160.10:FF:000001">
    <property type="entry name" value="E3 ubiquitin-protein ligase NEDD4-like"/>
    <property type="match status" value="1"/>
</dbReference>
<evidence type="ECO:0000256" key="10">
    <source>
        <dbReference type="PROSITE-ProRule" id="PRU00104"/>
    </source>
</evidence>
<dbReference type="Gene3D" id="3.30.2160.10">
    <property type="entry name" value="Hect, E3 ligase catalytic domain"/>
    <property type="match status" value="1"/>
</dbReference>
<dbReference type="GeneID" id="119740930"/>
<feature type="compositionally biased region" description="Pro residues" evidence="11">
    <location>
        <begin position="270"/>
        <end position="280"/>
    </location>
</feature>
<keyword evidence="16" id="KW-1185">Reference proteome</keyword>
<keyword evidence="4" id="KW-0963">Cytoplasm</keyword>
<organism evidence="15 16">
    <name type="scientific">Patiria miniata</name>
    <name type="common">Bat star</name>
    <name type="synonym">Asterina miniata</name>
    <dbReference type="NCBI Taxonomy" id="46514"/>
    <lineage>
        <taxon>Eukaryota</taxon>
        <taxon>Metazoa</taxon>
        <taxon>Echinodermata</taxon>
        <taxon>Eleutherozoa</taxon>
        <taxon>Asterozoa</taxon>
        <taxon>Asteroidea</taxon>
        <taxon>Valvatacea</taxon>
        <taxon>Valvatida</taxon>
        <taxon>Asterinidae</taxon>
        <taxon>Patiria</taxon>
    </lineage>
</organism>
<dbReference type="FunFam" id="3.30.2410.10:FF:000001">
    <property type="entry name" value="E3 ubiquitin-protein ligase NEDD4-like"/>
    <property type="match status" value="1"/>
</dbReference>
<feature type="region of interest" description="Disordered" evidence="11">
    <location>
        <begin position="154"/>
        <end position="202"/>
    </location>
</feature>
<dbReference type="OMA" id="XFFIRPF"/>
<evidence type="ECO:0000256" key="9">
    <source>
        <dbReference type="PIRSR" id="PIRSR001569-1"/>
    </source>
</evidence>
<dbReference type="PANTHER" id="PTHR11254">
    <property type="entry name" value="HECT DOMAIN UBIQUITIN-PROTEIN LIGASE"/>
    <property type="match status" value="1"/>
</dbReference>
<evidence type="ECO:0000256" key="4">
    <source>
        <dbReference type="ARBA" id="ARBA00022490"/>
    </source>
</evidence>
<evidence type="ECO:0000313" key="15">
    <source>
        <dbReference type="EnsemblMetazoa" id="XP_038072349.1"/>
    </source>
</evidence>
<dbReference type="Pfam" id="PF00632">
    <property type="entry name" value="HECT"/>
    <property type="match status" value="1"/>
</dbReference>
<evidence type="ECO:0000259" key="12">
    <source>
        <dbReference type="PROSITE" id="PS50004"/>
    </source>
</evidence>
<name>A0A914B8P1_PATMI</name>
<dbReference type="SMART" id="SM00119">
    <property type="entry name" value="HECTc"/>
    <property type="match status" value="1"/>
</dbReference>
<dbReference type="InterPro" id="IPR036020">
    <property type="entry name" value="WW_dom_sf"/>
</dbReference>
<dbReference type="Gene3D" id="3.90.1750.10">
    <property type="entry name" value="Hect, E3 ligase catalytic domains"/>
    <property type="match status" value="1"/>
</dbReference>
<dbReference type="PROSITE" id="PS50020">
    <property type="entry name" value="WW_DOMAIN_2"/>
    <property type="match status" value="3"/>
</dbReference>
<dbReference type="InterPro" id="IPR035983">
    <property type="entry name" value="Hect_E3_ubiquitin_ligase"/>
</dbReference>
<feature type="domain" description="WW" evidence="13">
    <location>
        <begin position="331"/>
        <end position="364"/>
    </location>
</feature>
<dbReference type="PROSITE" id="PS01159">
    <property type="entry name" value="WW_DOMAIN_1"/>
    <property type="match status" value="3"/>
</dbReference>
<comment type="catalytic activity">
    <reaction evidence="1 8">
        <text>S-ubiquitinyl-[E2 ubiquitin-conjugating enzyme]-L-cysteine + [acceptor protein]-L-lysine = [E2 ubiquitin-conjugating enzyme]-L-cysteine + N(6)-ubiquitinyl-[acceptor protein]-L-lysine.</text>
        <dbReference type="EC" id="2.3.2.26"/>
    </reaction>
</comment>
<feature type="compositionally biased region" description="Acidic residues" evidence="11">
    <location>
        <begin position="166"/>
        <end position="178"/>
    </location>
</feature>
<protein>
    <recommendedName>
        <fullName evidence="8">E3 ubiquitin-protein ligase</fullName>
        <ecNumber evidence="8">2.3.2.26</ecNumber>
    </recommendedName>
</protein>
<comment type="pathway">
    <text evidence="3 8">Protein modification; protein ubiquitination.</text>
</comment>
<dbReference type="FunFam" id="2.60.40.150:FF:000289">
    <property type="entry name" value="E3 ubiquitin-protein ligase"/>
    <property type="match status" value="1"/>
</dbReference>
<dbReference type="InterPro" id="IPR024928">
    <property type="entry name" value="E3_ub_ligase_SMURF1"/>
</dbReference>
<feature type="compositionally biased region" description="Low complexity" evidence="11">
    <location>
        <begin position="288"/>
        <end position="321"/>
    </location>
</feature>
<dbReference type="RefSeq" id="XP_038072349.1">
    <property type="nucleotide sequence ID" value="XM_038216421.1"/>
</dbReference>
<dbReference type="InterPro" id="IPR035892">
    <property type="entry name" value="C2_domain_sf"/>
</dbReference>
<accession>A0A914B8P1</accession>
<dbReference type="SUPFAM" id="SSF56204">
    <property type="entry name" value="Hect, E3 ligase catalytic domain"/>
    <property type="match status" value="1"/>
</dbReference>
<dbReference type="GO" id="GO:0016567">
    <property type="term" value="P:protein ubiquitination"/>
    <property type="evidence" value="ECO:0007669"/>
    <property type="project" value="TreeGrafter"/>
</dbReference>
<dbReference type="SMART" id="SM00456">
    <property type="entry name" value="WW"/>
    <property type="match status" value="3"/>
</dbReference>
<dbReference type="Gene3D" id="3.30.2410.10">
    <property type="entry name" value="Hect, E3 ligase catalytic domain"/>
    <property type="match status" value="1"/>
</dbReference>
<dbReference type="SMART" id="SM00239">
    <property type="entry name" value="C2"/>
    <property type="match status" value="1"/>
</dbReference>
<feature type="compositionally biased region" description="Basic and acidic residues" evidence="11">
    <location>
        <begin position="154"/>
        <end position="165"/>
    </location>
</feature>
<keyword evidence="7 8" id="KW-0833">Ubl conjugation pathway</keyword>
<evidence type="ECO:0000259" key="14">
    <source>
        <dbReference type="PROSITE" id="PS50237"/>
    </source>
</evidence>
<dbReference type="Proteomes" id="UP000887568">
    <property type="component" value="Unplaced"/>
</dbReference>
<dbReference type="CDD" id="cd00078">
    <property type="entry name" value="HECTc"/>
    <property type="match status" value="1"/>
</dbReference>
<feature type="domain" description="HECT" evidence="14">
    <location>
        <begin position="466"/>
        <end position="800"/>
    </location>
</feature>
<evidence type="ECO:0000259" key="13">
    <source>
        <dbReference type="PROSITE" id="PS50020"/>
    </source>
</evidence>
<dbReference type="OrthoDB" id="423283at2759"/>
<dbReference type="SUPFAM" id="SSF51045">
    <property type="entry name" value="WW domain"/>
    <property type="match status" value="3"/>
</dbReference>
<dbReference type="GO" id="GO:0051049">
    <property type="term" value="P:regulation of transport"/>
    <property type="evidence" value="ECO:0007669"/>
    <property type="project" value="UniProtKB-ARBA"/>
</dbReference>
<evidence type="ECO:0000256" key="6">
    <source>
        <dbReference type="ARBA" id="ARBA00022737"/>
    </source>
</evidence>
<dbReference type="EC" id="2.3.2.26" evidence="8"/>
<feature type="compositionally biased region" description="Acidic residues" evidence="11">
    <location>
        <begin position="259"/>
        <end position="268"/>
    </location>
</feature>
<keyword evidence="6" id="KW-0677">Repeat</keyword>
<feature type="domain" description="WW" evidence="13">
    <location>
        <begin position="374"/>
        <end position="407"/>
    </location>
</feature>
<evidence type="ECO:0000256" key="8">
    <source>
        <dbReference type="PIRNR" id="PIRNR001569"/>
    </source>
</evidence>
<evidence type="ECO:0000256" key="2">
    <source>
        <dbReference type="ARBA" id="ARBA00004496"/>
    </source>
</evidence>
<dbReference type="InterPro" id="IPR050409">
    <property type="entry name" value="E3_ubiq-protein_ligase"/>
</dbReference>
<feature type="region of interest" description="Disordered" evidence="11">
    <location>
        <begin position="259"/>
        <end position="337"/>
    </location>
</feature>
<dbReference type="CDD" id="cd00201">
    <property type="entry name" value="WW"/>
    <property type="match status" value="3"/>
</dbReference>
<evidence type="ECO:0000313" key="16">
    <source>
        <dbReference type="Proteomes" id="UP000887568"/>
    </source>
</evidence>
<dbReference type="FunFam" id="3.90.1750.10:FF:000001">
    <property type="entry name" value="E3 ubiquitin-protein ligase NEDD4-like"/>
    <property type="match status" value="1"/>
</dbReference>